<dbReference type="EMBL" id="BORW01000011">
    <property type="protein sequence ID" value="GIO67661.1"/>
    <property type="molecule type" value="Genomic_DNA"/>
</dbReference>
<evidence type="ECO:0000313" key="2">
    <source>
        <dbReference type="Proteomes" id="UP000680638"/>
    </source>
</evidence>
<gene>
    <name evidence="1" type="ORF">J21TS3_24820</name>
</gene>
<proteinExistence type="predicted"/>
<dbReference type="RefSeq" id="WP_212949964.1">
    <property type="nucleotide sequence ID" value="NZ_BORW01000011.1"/>
</dbReference>
<accession>A0ABQ4LWL8</accession>
<protein>
    <submittedName>
        <fullName evidence="1">Uncharacterized protein</fullName>
    </submittedName>
</protein>
<evidence type="ECO:0000313" key="1">
    <source>
        <dbReference type="EMBL" id="GIO67661.1"/>
    </source>
</evidence>
<name>A0ABQ4LWL8_9BACL</name>
<organism evidence="1 2">
    <name type="scientific">Paenibacillus cookii</name>
    <dbReference type="NCBI Taxonomy" id="157839"/>
    <lineage>
        <taxon>Bacteria</taxon>
        <taxon>Bacillati</taxon>
        <taxon>Bacillota</taxon>
        <taxon>Bacilli</taxon>
        <taxon>Bacillales</taxon>
        <taxon>Paenibacillaceae</taxon>
        <taxon>Paenibacillus</taxon>
    </lineage>
</organism>
<keyword evidence="2" id="KW-1185">Reference proteome</keyword>
<reference evidence="1 2" key="1">
    <citation type="submission" date="2021-03" db="EMBL/GenBank/DDBJ databases">
        <title>Antimicrobial resistance genes in bacteria isolated from Japanese honey, and their potential for conferring macrolide and lincosamide resistance in the American foulbrood pathogen Paenibacillus larvae.</title>
        <authorList>
            <person name="Okamoto M."/>
            <person name="Kumagai M."/>
            <person name="Kanamori H."/>
            <person name="Takamatsu D."/>
        </authorList>
    </citation>
    <scope>NUCLEOTIDE SEQUENCE [LARGE SCALE GENOMIC DNA]</scope>
    <source>
        <strain evidence="1 2">J21TS3</strain>
    </source>
</reference>
<dbReference type="Proteomes" id="UP000680638">
    <property type="component" value="Unassembled WGS sequence"/>
</dbReference>
<comment type="caution">
    <text evidence="1">The sequence shown here is derived from an EMBL/GenBank/DDBJ whole genome shotgun (WGS) entry which is preliminary data.</text>
</comment>
<sequence>MTTIVQKMDPETGAADLRCRLPKQIRQAVMDLIEADSGSDYFYKLLTDRAQIQLLLIERNRKENYAQCHCFSTDMGDPGYAYESLPLSNVRVFADMADKLNLV</sequence>